<dbReference type="AlphaFoldDB" id="A0ABD3RQJ9"/>
<dbReference type="Proteomes" id="UP001634393">
    <property type="component" value="Unassembled WGS sequence"/>
</dbReference>
<reference evidence="18 19" key="1">
    <citation type="submission" date="2024-12" db="EMBL/GenBank/DDBJ databases">
        <title>The unique morphological basis and parallel evolutionary history of personate flowers in Penstemon.</title>
        <authorList>
            <person name="Depatie T.H."/>
            <person name="Wessinger C.A."/>
        </authorList>
    </citation>
    <scope>NUCLEOTIDE SEQUENCE [LARGE SCALE GENOMIC DNA]</scope>
    <source>
        <strain evidence="18">WTNN_2</strain>
        <tissue evidence="18">Leaf</tissue>
    </source>
</reference>
<dbReference type="InterPro" id="IPR006941">
    <property type="entry name" value="RNase_CAF1"/>
</dbReference>
<dbReference type="Pfam" id="PF04857">
    <property type="entry name" value="CAF1"/>
    <property type="match status" value="2"/>
</dbReference>
<comment type="subunit">
    <text evidence="6">Component of the CCR4-NOT complex, at least composed of CRR4 and CAF1 proteins.</text>
</comment>
<evidence type="ECO:0000256" key="11">
    <source>
        <dbReference type="ARBA" id="ARBA00022801"/>
    </source>
</evidence>
<dbReference type="GO" id="GO:0003723">
    <property type="term" value="F:RNA binding"/>
    <property type="evidence" value="ECO:0007669"/>
    <property type="project" value="UniProtKB-KW"/>
</dbReference>
<evidence type="ECO:0000256" key="15">
    <source>
        <dbReference type="ARBA" id="ARBA00023163"/>
    </source>
</evidence>
<comment type="caution">
    <text evidence="18">The sequence shown here is derived from an EMBL/GenBank/DDBJ whole genome shotgun (WGS) entry which is preliminary data.</text>
</comment>
<evidence type="ECO:0000313" key="19">
    <source>
        <dbReference type="Proteomes" id="UP001634393"/>
    </source>
</evidence>
<name>A0ABD3RQJ9_9LAMI</name>
<dbReference type="GO" id="GO:0004535">
    <property type="term" value="F:poly(A)-specific ribonuclease activity"/>
    <property type="evidence" value="ECO:0007669"/>
    <property type="project" value="UniProtKB-EC"/>
</dbReference>
<evidence type="ECO:0000256" key="3">
    <source>
        <dbReference type="ARBA" id="ARBA00004123"/>
    </source>
</evidence>
<evidence type="ECO:0000256" key="8">
    <source>
        <dbReference type="ARBA" id="ARBA00022490"/>
    </source>
</evidence>
<keyword evidence="9" id="KW-0540">Nuclease</keyword>
<keyword evidence="11" id="KW-0378">Hydrolase</keyword>
<keyword evidence="19" id="KW-1185">Reference proteome</keyword>
<evidence type="ECO:0000256" key="1">
    <source>
        <dbReference type="ARBA" id="ARBA00001663"/>
    </source>
</evidence>
<dbReference type="SUPFAM" id="SSF53098">
    <property type="entry name" value="Ribonuclease H-like"/>
    <property type="match status" value="2"/>
</dbReference>
<keyword evidence="15" id="KW-0804">Transcription</keyword>
<protein>
    <recommendedName>
        <fullName evidence="7">poly(A)-specific ribonuclease</fullName>
        <ecNumber evidence="7">3.1.13.4</ecNumber>
    </recommendedName>
</protein>
<comment type="subcellular location">
    <subcellularLocation>
        <location evidence="4">Cytoplasm</location>
    </subcellularLocation>
    <subcellularLocation>
        <location evidence="3">Nucleus</location>
    </subcellularLocation>
</comment>
<keyword evidence="12" id="KW-0269">Exonuclease</keyword>
<comment type="catalytic activity">
    <reaction evidence="1">
        <text>Exonucleolytic cleavage of poly(A) to 5'-AMP.</text>
        <dbReference type="EC" id="3.1.13.4"/>
    </reaction>
</comment>
<dbReference type="InterPro" id="IPR039637">
    <property type="entry name" value="CNOT7/CNOT8/Pop2"/>
</dbReference>
<dbReference type="EC" id="3.1.13.4" evidence="7"/>
<evidence type="ECO:0000256" key="14">
    <source>
        <dbReference type="ARBA" id="ARBA00023015"/>
    </source>
</evidence>
<evidence type="ECO:0000256" key="6">
    <source>
        <dbReference type="ARBA" id="ARBA00011757"/>
    </source>
</evidence>
<dbReference type="GO" id="GO:0046872">
    <property type="term" value="F:metal ion binding"/>
    <property type="evidence" value="ECO:0007669"/>
    <property type="project" value="UniProtKB-KW"/>
</dbReference>
<keyword evidence="13" id="KW-0694">RNA-binding</keyword>
<proteinExistence type="inferred from homology"/>
<evidence type="ECO:0000256" key="10">
    <source>
        <dbReference type="ARBA" id="ARBA00022723"/>
    </source>
</evidence>
<dbReference type="GO" id="GO:0005737">
    <property type="term" value="C:cytoplasm"/>
    <property type="evidence" value="ECO:0007669"/>
    <property type="project" value="UniProtKB-SubCell"/>
</dbReference>
<dbReference type="EMBL" id="JBJXBP010000008">
    <property type="protein sequence ID" value="KAL3814432.1"/>
    <property type="molecule type" value="Genomic_DNA"/>
</dbReference>
<evidence type="ECO:0000256" key="17">
    <source>
        <dbReference type="ARBA" id="ARBA00025148"/>
    </source>
</evidence>
<keyword evidence="8" id="KW-0963">Cytoplasm</keyword>
<evidence type="ECO:0000256" key="9">
    <source>
        <dbReference type="ARBA" id="ARBA00022722"/>
    </source>
</evidence>
<evidence type="ECO:0000256" key="4">
    <source>
        <dbReference type="ARBA" id="ARBA00004496"/>
    </source>
</evidence>
<keyword evidence="10" id="KW-0479">Metal-binding</keyword>
<evidence type="ECO:0000256" key="12">
    <source>
        <dbReference type="ARBA" id="ARBA00022839"/>
    </source>
</evidence>
<comment type="function">
    <text evidence="17">Ubiquitous transcription factor required for a diverse set of processes. It is a component of the CCR4 complex involved in the control of gene expression.</text>
</comment>
<keyword evidence="14" id="KW-0805">Transcription regulation</keyword>
<evidence type="ECO:0000256" key="2">
    <source>
        <dbReference type="ARBA" id="ARBA00001968"/>
    </source>
</evidence>
<dbReference type="InterPro" id="IPR036397">
    <property type="entry name" value="RNaseH_sf"/>
</dbReference>
<dbReference type="PANTHER" id="PTHR10797">
    <property type="entry name" value="CCR4-NOT TRANSCRIPTION COMPLEX SUBUNIT"/>
    <property type="match status" value="1"/>
</dbReference>
<evidence type="ECO:0000256" key="5">
    <source>
        <dbReference type="ARBA" id="ARBA00008372"/>
    </source>
</evidence>
<evidence type="ECO:0000256" key="13">
    <source>
        <dbReference type="ARBA" id="ARBA00022884"/>
    </source>
</evidence>
<evidence type="ECO:0000256" key="7">
    <source>
        <dbReference type="ARBA" id="ARBA00012161"/>
    </source>
</evidence>
<evidence type="ECO:0000313" key="18">
    <source>
        <dbReference type="EMBL" id="KAL3814432.1"/>
    </source>
</evidence>
<sequence length="530" mass="61391">MAASPPPVIVREVWQNNLDYEFDLIRQSIFQFSFASIDTEFPGNIFHPPTDIPKHSYSSLPPHMFYSIMKQNVDALHLIQLGLTLSDAQDNLPNFSTPFSYAWQFNFRDFDPNLHLHNPDSISLLRRQGIDLSYNKIMGIDSHIFAMKFKAMLLDMRSLQISRLPVNFTWVTFHGSHDFGFLIKILTGKKLPENFNDFMLLIETYFGEKIYDLKVMTPSFRLYGGLERISNRLGLDRVAVNDPNMAASSSPVIVREVWHNNLDYEFNLIRQSIFHFSFASIDTAYPGNIFHPPTDIPKHSYSSLPPSLFYSIMKQNVDALHLIQLGLTLSDAHDNLPNFSTPFSYIWQFNFRDFDPDLHLHNPESISLLRRQGIDLSYNKRMGIDSRIFAMKFKAMLLDMRSLRIRRLPVNLTWVTFHGSYDFGFLIKLLMGKSLPQNLNDFMWFVETFFGEAFYDLKVMTPFLGMYGGLDRVAKELGLDRTVGKSHQAGSDSLLTMQLFVELKKNYMPIYNMVMNFNRKVYGLTSTRAI</sequence>
<dbReference type="InterPro" id="IPR012337">
    <property type="entry name" value="RNaseH-like_sf"/>
</dbReference>
<organism evidence="18 19">
    <name type="scientific">Penstemon smallii</name>
    <dbReference type="NCBI Taxonomy" id="265156"/>
    <lineage>
        <taxon>Eukaryota</taxon>
        <taxon>Viridiplantae</taxon>
        <taxon>Streptophyta</taxon>
        <taxon>Embryophyta</taxon>
        <taxon>Tracheophyta</taxon>
        <taxon>Spermatophyta</taxon>
        <taxon>Magnoliopsida</taxon>
        <taxon>eudicotyledons</taxon>
        <taxon>Gunneridae</taxon>
        <taxon>Pentapetalae</taxon>
        <taxon>asterids</taxon>
        <taxon>lamiids</taxon>
        <taxon>Lamiales</taxon>
        <taxon>Plantaginaceae</taxon>
        <taxon>Cheloneae</taxon>
        <taxon>Penstemon</taxon>
    </lineage>
</organism>
<keyword evidence="16" id="KW-0539">Nucleus</keyword>
<accession>A0ABD3RQJ9</accession>
<comment type="cofactor">
    <cofactor evidence="2">
        <name>a divalent metal cation</name>
        <dbReference type="ChEBI" id="CHEBI:60240"/>
    </cofactor>
</comment>
<comment type="similarity">
    <text evidence="5">Belongs to the CAF1 family.</text>
</comment>
<dbReference type="GO" id="GO:0005634">
    <property type="term" value="C:nucleus"/>
    <property type="evidence" value="ECO:0007669"/>
    <property type="project" value="UniProtKB-SubCell"/>
</dbReference>
<dbReference type="Gene3D" id="3.30.420.10">
    <property type="entry name" value="Ribonuclease H-like superfamily/Ribonuclease H"/>
    <property type="match status" value="2"/>
</dbReference>
<gene>
    <name evidence="18" type="ORF">ACJIZ3_015700</name>
</gene>
<evidence type="ECO:0000256" key="16">
    <source>
        <dbReference type="ARBA" id="ARBA00023242"/>
    </source>
</evidence>